<keyword evidence="2" id="KW-1185">Reference proteome</keyword>
<organism evidence="1 2">
    <name type="scientific">Pleurotus eryngii</name>
    <name type="common">Boletus of the steppes</name>
    <dbReference type="NCBI Taxonomy" id="5323"/>
    <lineage>
        <taxon>Eukaryota</taxon>
        <taxon>Fungi</taxon>
        <taxon>Dikarya</taxon>
        <taxon>Basidiomycota</taxon>
        <taxon>Agaricomycotina</taxon>
        <taxon>Agaricomycetes</taxon>
        <taxon>Agaricomycetidae</taxon>
        <taxon>Agaricales</taxon>
        <taxon>Pleurotineae</taxon>
        <taxon>Pleurotaceae</taxon>
        <taxon>Pleurotus</taxon>
    </lineage>
</organism>
<reference evidence="1" key="1">
    <citation type="submission" date="2020-11" db="EMBL/GenBank/DDBJ databases">
        <authorList>
            <consortium name="DOE Joint Genome Institute"/>
            <person name="Ahrendt S."/>
            <person name="Riley R."/>
            <person name="Andreopoulos W."/>
            <person name="Labutti K."/>
            <person name="Pangilinan J."/>
            <person name="Ruiz-Duenas F.J."/>
            <person name="Barrasa J.M."/>
            <person name="Sanchez-Garcia M."/>
            <person name="Camarero S."/>
            <person name="Miyauchi S."/>
            <person name="Serrano A."/>
            <person name="Linde D."/>
            <person name="Babiker R."/>
            <person name="Drula E."/>
            <person name="Ayuso-Fernandez I."/>
            <person name="Pacheco R."/>
            <person name="Padilla G."/>
            <person name="Ferreira P."/>
            <person name="Barriuso J."/>
            <person name="Kellner H."/>
            <person name="Castanera R."/>
            <person name="Alfaro M."/>
            <person name="Ramirez L."/>
            <person name="Pisabarro A.G."/>
            <person name="Kuo A."/>
            <person name="Tritt A."/>
            <person name="Lipzen A."/>
            <person name="He G."/>
            <person name="Yan M."/>
            <person name="Ng V."/>
            <person name="Cullen D."/>
            <person name="Martin F."/>
            <person name="Rosso M.-N."/>
            <person name="Henrissat B."/>
            <person name="Hibbett D."/>
            <person name="Martinez A.T."/>
            <person name="Grigoriev I.V."/>
        </authorList>
    </citation>
    <scope>NUCLEOTIDE SEQUENCE</scope>
    <source>
        <strain evidence="1">ATCC 90797</strain>
    </source>
</reference>
<evidence type="ECO:0000313" key="2">
    <source>
        <dbReference type="Proteomes" id="UP000807025"/>
    </source>
</evidence>
<dbReference type="EMBL" id="MU154560">
    <property type="protein sequence ID" value="KAF9495643.1"/>
    <property type="molecule type" value="Genomic_DNA"/>
</dbReference>
<sequence>MSSKDVLDHVNVRNGMEDCQRICLKRRLVSIFLASMYCDQLPTLASENASIADDAGYISYADDGCDDGYRSGSPRKAWRNFRLLVVSTAGATRAAPYMFMLVGNNMTELELVELKYRVMEGWKSWFADASFKPLRGKLTPTMKSAVIEAEDLRVKLIVGATPSIEGGRMWSLLGAEGEDYGYWNEGNAKVLFNDKNVAFNADTVID</sequence>
<name>A0A9P5ZYV6_PLEER</name>
<dbReference type="Proteomes" id="UP000807025">
    <property type="component" value="Unassembled WGS sequence"/>
</dbReference>
<accession>A0A9P5ZYV6</accession>
<protein>
    <submittedName>
        <fullName evidence="1">Uncharacterized protein</fullName>
    </submittedName>
</protein>
<evidence type="ECO:0000313" key="1">
    <source>
        <dbReference type="EMBL" id="KAF9495643.1"/>
    </source>
</evidence>
<dbReference type="AlphaFoldDB" id="A0A9P5ZYV6"/>
<gene>
    <name evidence="1" type="ORF">BDN71DRAFT_1447324</name>
</gene>
<proteinExistence type="predicted"/>
<comment type="caution">
    <text evidence="1">The sequence shown here is derived from an EMBL/GenBank/DDBJ whole genome shotgun (WGS) entry which is preliminary data.</text>
</comment>